<dbReference type="Proteomes" id="UP000790787">
    <property type="component" value="Chromosome 9"/>
</dbReference>
<organism evidence="1 2">
    <name type="scientific">Nicotiana tabacum</name>
    <name type="common">Common tobacco</name>
    <dbReference type="NCBI Taxonomy" id="4097"/>
    <lineage>
        <taxon>Eukaryota</taxon>
        <taxon>Viridiplantae</taxon>
        <taxon>Streptophyta</taxon>
        <taxon>Embryophyta</taxon>
        <taxon>Tracheophyta</taxon>
        <taxon>Spermatophyta</taxon>
        <taxon>Magnoliopsida</taxon>
        <taxon>eudicotyledons</taxon>
        <taxon>Gunneridae</taxon>
        <taxon>Pentapetalae</taxon>
        <taxon>asterids</taxon>
        <taxon>lamiids</taxon>
        <taxon>Solanales</taxon>
        <taxon>Solanaceae</taxon>
        <taxon>Nicotianoideae</taxon>
        <taxon>Nicotianeae</taxon>
        <taxon>Nicotiana</taxon>
    </lineage>
</organism>
<protein>
    <submittedName>
        <fullName evidence="2">Uncharacterized protein LOC142164056</fullName>
    </submittedName>
</protein>
<reference evidence="2" key="2">
    <citation type="submission" date="2025-08" db="UniProtKB">
        <authorList>
            <consortium name="RefSeq"/>
        </authorList>
    </citation>
    <scope>IDENTIFICATION</scope>
    <source>
        <tissue evidence="2">Leaf</tissue>
    </source>
</reference>
<gene>
    <name evidence="2" type="primary">LOC142164056</name>
</gene>
<keyword evidence="1" id="KW-1185">Reference proteome</keyword>
<proteinExistence type="predicted"/>
<evidence type="ECO:0000313" key="1">
    <source>
        <dbReference type="Proteomes" id="UP000790787"/>
    </source>
</evidence>
<reference evidence="1" key="1">
    <citation type="journal article" date="2014" name="Nat. Commun.">
        <title>The tobacco genome sequence and its comparison with those of tomato and potato.</title>
        <authorList>
            <person name="Sierro N."/>
            <person name="Battey J.N."/>
            <person name="Ouadi S."/>
            <person name="Bakaher N."/>
            <person name="Bovet L."/>
            <person name="Willig A."/>
            <person name="Goepfert S."/>
            <person name="Peitsch M.C."/>
            <person name="Ivanov N.V."/>
        </authorList>
    </citation>
    <scope>NUCLEOTIDE SEQUENCE [LARGE SCALE GENOMIC DNA]</scope>
</reference>
<name>A0AC58RX79_TOBAC</name>
<dbReference type="RefSeq" id="XP_075077323.1">
    <property type="nucleotide sequence ID" value="XM_075221222.1"/>
</dbReference>
<sequence length="254" mass="28040">MAEVDNEAPEKLGHSHPLFLNSNDNSETILISLQLRGLENYSVWSRAMRIAILGRNKLGFIDGKCKRENYGPNLVDLWDICNAIVLSWIMNCVSPELLSGNVYSSNASVVWNDLKESLAPIPGCDCEKSREFIVFMERLKLLQFLMGLNESYEQARSQLLMMIHAPSVNKAYSMLTERKSQRAIAHTGASGHTRENCFKLNGYPADFKSKIKGGALSAANFAGNSGGYVTAGLQMHPSGAQEPIPAVNFVKNNI</sequence>
<accession>A0AC58RX79</accession>
<evidence type="ECO:0000313" key="2">
    <source>
        <dbReference type="RefSeq" id="XP_075077323.1"/>
    </source>
</evidence>